<keyword evidence="2" id="KW-1133">Transmembrane helix</keyword>
<feature type="compositionally biased region" description="Basic residues" evidence="1">
    <location>
        <begin position="1"/>
        <end position="14"/>
    </location>
</feature>
<dbReference type="AlphaFoldDB" id="A0A6J7HS47"/>
<proteinExistence type="predicted"/>
<sequence>MARTKTKRQTKHRGNAAGVVETRGRTGRKLSEDERKGKRGSAKGLRQDRFDQPPTWRSSINRSMVAIVLFVAVMVLFFKQSATSTVAIAVLLFVIYVPMSYSLDMWLHKRRLAKKAAGSDPKGGA</sequence>
<gene>
    <name evidence="3" type="ORF">UFOPK3674_00613</name>
</gene>
<feature type="region of interest" description="Disordered" evidence="1">
    <location>
        <begin position="1"/>
        <end position="56"/>
    </location>
</feature>
<organism evidence="3">
    <name type="scientific">freshwater metagenome</name>
    <dbReference type="NCBI Taxonomy" id="449393"/>
    <lineage>
        <taxon>unclassified sequences</taxon>
        <taxon>metagenomes</taxon>
        <taxon>ecological metagenomes</taxon>
    </lineage>
</organism>
<accession>A0A6J7HS47</accession>
<name>A0A6J7HS47_9ZZZZ</name>
<feature type="transmembrane region" description="Helical" evidence="2">
    <location>
        <begin position="59"/>
        <end position="78"/>
    </location>
</feature>
<evidence type="ECO:0000256" key="1">
    <source>
        <dbReference type="SAM" id="MobiDB-lite"/>
    </source>
</evidence>
<evidence type="ECO:0000313" key="3">
    <source>
        <dbReference type="EMBL" id="CAB4922318.1"/>
    </source>
</evidence>
<dbReference type="EMBL" id="CAFBMX010000003">
    <property type="protein sequence ID" value="CAB4922318.1"/>
    <property type="molecule type" value="Genomic_DNA"/>
</dbReference>
<feature type="transmembrane region" description="Helical" evidence="2">
    <location>
        <begin position="84"/>
        <end position="107"/>
    </location>
</feature>
<keyword evidence="2" id="KW-0812">Transmembrane</keyword>
<keyword evidence="2" id="KW-0472">Membrane</keyword>
<reference evidence="3" key="1">
    <citation type="submission" date="2020-05" db="EMBL/GenBank/DDBJ databases">
        <authorList>
            <person name="Chiriac C."/>
            <person name="Salcher M."/>
            <person name="Ghai R."/>
            <person name="Kavagutti S V."/>
        </authorList>
    </citation>
    <scope>NUCLEOTIDE SEQUENCE</scope>
</reference>
<evidence type="ECO:0000256" key="2">
    <source>
        <dbReference type="SAM" id="Phobius"/>
    </source>
</evidence>
<protein>
    <submittedName>
        <fullName evidence="3">Unannotated protein</fullName>
    </submittedName>
</protein>